<feature type="region of interest" description="Disordered" evidence="1">
    <location>
        <begin position="1351"/>
        <end position="1454"/>
    </location>
</feature>
<feature type="compositionally biased region" description="Basic and acidic residues" evidence="1">
    <location>
        <begin position="1294"/>
        <end position="1307"/>
    </location>
</feature>
<feature type="region of interest" description="Disordered" evidence="1">
    <location>
        <begin position="1182"/>
        <end position="1315"/>
    </location>
</feature>
<feature type="region of interest" description="Disordered" evidence="1">
    <location>
        <begin position="141"/>
        <end position="196"/>
    </location>
</feature>
<feature type="compositionally biased region" description="Basic and acidic residues" evidence="1">
    <location>
        <begin position="847"/>
        <end position="865"/>
    </location>
</feature>
<dbReference type="PANTHER" id="PTHR34536">
    <property type="entry name" value="DENTIN SIALOPHOSPHOPROTEIN-LIKE PROTEIN"/>
    <property type="match status" value="1"/>
</dbReference>
<evidence type="ECO:0000313" key="2">
    <source>
        <dbReference type="EMBL" id="KDP46125.1"/>
    </source>
</evidence>
<keyword evidence="3" id="KW-1185">Reference proteome</keyword>
<dbReference type="Proteomes" id="UP000027138">
    <property type="component" value="Unassembled WGS sequence"/>
</dbReference>
<feature type="compositionally biased region" description="Polar residues" evidence="1">
    <location>
        <begin position="928"/>
        <end position="937"/>
    </location>
</feature>
<feature type="region of interest" description="Disordered" evidence="1">
    <location>
        <begin position="1132"/>
        <end position="1165"/>
    </location>
</feature>
<name>A0A067LMS1_JATCU</name>
<evidence type="ECO:0000313" key="3">
    <source>
        <dbReference type="Proteomes" id="UP000027138"/>
    </source>
</evidence>
<feature type="region of interest" description="Disordered" evidence="1">
    <location>
        <begin position="1"/>
        <end position="20"/>
    </location>
</feature>
<feature type="region of interest" description="Disordered" evidence="1">
    <location>
        <begin position="738"/>
        <end position="899"/>
    </location>
</feature>
<feature type="compositionally biased region" description="Basic and acidic residues" evidence="1">
    <location>
        <begin position="171"/>
        <end position="181"/>
    </location>
</feature>
<evidence type="ECO:0000256" key="1">
    <source>
        <dbReference type="SAM" id="MobiDB-lite"/>
    </source>
</evidence>
<feature type="region of interest" description="Disordered" evidence="1">
    <location>
        <begin position="1002"/>
        <end position="1064"/>
    </location>
</feature>
<feature type="compositionally biased region" description="Basic and acidic residues" evidence="1">
    <location>
        <begin position="790"/>
        <end position="806"/>
    </location>
</feature>
<dbReference type="KEGG" id="jcu:105635045"/>
<feature type="compositionally biased region" description="Basic and acidic residues" evidence="1">
    <location>
        <begin position="84"/>
        <end position="93"/>
    </location>
</feature>
<feature type="compositionally biased region" description="Basic and acidic residues" evidence="1">
    <location>
        <begin position="1018"/>
        <end position="1058"/>
    </location>
</feature>
<proteinExistence type="predicted"/>
<feature type="compositionally biased region" description="Basic and acidic residues" evidence="1">
    <location>
        <begin position="1410"/>
        <end position="1424"/>
    </location>
</feature>
<feature type="compositionally biased region" description="Basic and acidic residues" evidence="1">
    <location>
        <begin position="876"/>
        <end position="890"/>
    </location>
</feature>
<dbReference type="OrthoDB" id="758862at2759"/>
<feature type="compositionally biased region" description="Acidic residues" evidence="1">
    <location>
        <begin position="766"/>
        <end position="778"/>
    </location>
</feature>
<feature type="region of interest" description="Disordered" evidence="1">
    <location>
        <begin position="36"/>
        <end position="97"/>
    </location>
</feature>
<sequence length="1469" mass="161783">MPVSGNEETAIKSLGGQSSLNIAGVPMKKRRFIWPPIPEEKQSSLPLENDSLEKELGSPSQESEVANVSVDASSSGLSDSNKNFVHDENEKSSDNIVSTTIINQPRVRIEELNLTRSDSSVKLDDDEKLMAAEKSANIMTGAKPLDGVPMKKRRFIRPPSPSTEDQLSLPVEKDSIKKEKGSQSQESAPVAGNSRLSDQNKMFLPEDNKIIPDKIVQNNIINYSRVKIEEPFQSIQSDSLAKLDNVKKFLAAEKSTNSRVKSAETESNLALNKAPAVDVDKEIFNQQIAEGKSKKSTVAGNSKLSLGLKEGCLCGLENQNNDGSIVNQENVESISLNLSLSNGESTQLNMDDVQSNTNSANSANICADRSNWDLNTTMDTWVACESDEAACQVTADGSSMISVTDDRKPLVSTGMVGTSIGTEKQLLEEREFRSNFPGISSQSGQHYNSEDSLHLRLSSSFLSFNCQVSSSLSVNKDLHNAVRDISFSRVLLPGGNTVDVANSRTIKSEPFDESLKHDSSRTKSYSTVPLDLRAVSVKHELVDKSSQEASELSYLSAVKSVDSKAMKSEPFHEVNLEALKTIDETLRRPDRQVLRDQDRGQSTCSTSEHIRQGQDIKVQSACSTNKPLLQGQETGEQPTCTADEQLLLQGNNAIATPACLVGLSVDGKMSDHVGSCGVAGGVSEEASKESCETAGQLAPEIGSFPVNHSGSEMNICGMGGAIAEEKNVDNSDQCKLKVTNELRPDTHRNGEGTVSDEEKINLSGDMLEEDSYGSEYESDGNSVPMDIEEDGRGQDDYEDGEVREPQLHAAVEGPCGKKEDITHGESDNDKADSAELQAVVLSTSFHVEGKDSNGKEPVEPKKDTVGESIDTTLGKKVVDSADKDTSREESSAVENLASVADKRKIVKTIRRKQVDLSANKDGPKGLGTEQSFDQSTSGGQGALEAVVQGTDENVKTSEVVKNETALTKVETSLNGDDAAKDANNGGNQSRIINLSLASNVSSFGKTRSISGKPLSSRPGRERLPDLPLEGDKLHPRGRDETYEASHKFSRERYQDHSSRNSRWNYGRGRLASRIDSRNDRDSERDCLPRHKYASAVPGSDTEFMNYNMGPDGAFGTVQRGRKLLDDETPILRHLSSRRRSPAGRDGHPSRGLQMVHRGPRNIGEDGSEVVSLRHAEKMMRGYPDDNEEHAYTCPQPPYEGLDSRFVQGTRNFSSVPRRGVPQMHSKSPIRSRSPGPWSSSRRRSPDGFGGPPELPHRRSPIYRIDRIRSPDNPGFPAERMGRRHSSPSYLSRPNDLREMDPGRDHGHPRSIISNRSPTGRVLLRNSRRFGIVDPRERAESDDFFGGAMHSGRFHDLGDGNGEERRRFGDRRAPVRSFRPPFNGADGENFHVNTEDGPRSFRYFPEDDPDFHERPNFREREFDRRIKNRPGNVPRRPRSIEEQDGNYRPGGQVLYEDSFDDLSRVKRKRF</sequence>
<organism evidence="2 3">
    <name type="scientific">Jatropha curcas</name>
    <name type="common">Barbados nut</name>
    <dbReference type="NCBI Taxonomy" id="180498"/>
    <lineage>
        <taxon>Eukaryota</taxon>
        <taxon>Viridiplantae</taxon>
        <taxon>Streptophyta</taxon>
        <taxon>Embryophyta</taxon>
        <taxon>Tracheophyta</taxon>
        <taxon>Spermatophyta</taxon>
        <taxon>Magnoliopsida</taxon>
        <taxon>eudicotyledons</taxon>
        <taxon>Gunneridae</taxon>
        <taxon>Pentapetalae</taxon>
        <taxon>rosids</taxon>
        <taxon>fabids</taxon>
        <taxon>Malpighiales</taxon>
        <taxon>Euphorbiaceae</taxon>
        <taxon>Crotonoideae</taxon>
        <taxon>Jatropheae</taxon>
        <taxon>Jatropha</taxon>
    </lineage>
</organism>
<dbReference type="EMBL" id="KK914220">
    <property type="protein sequence ID" value="KDP46125.1"/>
    <property type="molecule type" value="Genomic_DNA"/>
</dbReference>
<feature type="compositionally biased region" description="Basic and acidic residues" evidence="1">
    <location>
        <begin position="738"/>
        <end position="760"/>
    </location>
</feature>
<gene>
    <name evidence="2" type="ORF">JCGZ_06636</name>
</gene>
<feature type="region of interest" description="Disordered" evidence="1">
    <location>
        <begin position="912"/>
        <end position="959"/>
    </location>
</feature>
<accession>A0A067LMS1</accession>
<protein>
    <submittedName>
        <fullName evidence="2">Uncharacterized protein</fullName>
    </submittedName>
</protein>
<feature type="compositionally biased region" description="Basic and acidic residues" evidence="1">
    <location>
        <begin position="1352"/>
        <end position="1372"/>
    </location>
</feature>
<feature type="compositionally biased region" description="Low complexity" evidence="1">
    <location>
        <begin position="1228"/>
        <end position="1239"/>
    </location>
</feature>
<reference evidence="2 3" key="1">
    <citation type="journal article" date="2014" name="PLoS ONE">
        <title>Global Analysis of Gene Expression Profiles in Physic Nut (Jatropha curcas L.) Seedlings Exposed to Salt Stress.</title>
        <authorList>
            <person name="Zhang L."/>
            <person name="Zhang C."/>
            <person name="Wu P."/>
            <person name="Chen Y."/>
            <person name="Li M."/>
            <person name="Jiang H."/>
            <person name="Wu G."/>
        </authorList>
    </citation>
    <scope>NUCLEOTIDE SEQUENCE [LARGE SCALE GENOMIC DNA]</scope>
    <source>
        <strain evidence="3">cv. GZQX0401</strain>
        <tissue evidence="2">Young leaves</tissue>
    </source>
</reference>
<feature type="compositionally biased region" description="Basic and acidic residues" evidence="1">
    <location>
        <begin position="815"/>
        <end position="833"/>
    </location>
</feature>
<dbReference type="PANTHER" id="PTHR34536:SF4">
    <property type="entry name" value="BTZ DOMAIN-CONTAINING PROTEIN"/>
    <property type="match status" value="1"/>
</dbReference>
<feature type="compositionally biased region" description="Low complexity" evidence="1">
    <location>
        <begin position="68"/>
        <end position="80"/>
    </location>
</feature>